<evidence type="ECO:0000256" key="3">
    <source>
        <dbReference type="ARBA" id="ARBA00023163"/>
    </source>
</evidence>
<dbReference type="GO" id="GO:0046983">
    <property type="term" value="F:protein dimerization activity"/>
    <property type="evidence" value="ECO:0007669"/>
    <property type="project" value="InterPro"/>
</dbReference>
<evidence type="ECO:0000259" key="7">
    <source>
        <dbReference type="PROSITE" id="PS50888"/>
    </source>
</evidence>
<evidence type="ECO:0000256" key="2">
    <source>
        <dbReference type="ARBA" id="ARBA00023015"/>
    </source>
</evidence>
<dbReference type="EMBL" id="CAMGYJ010000004">
    <property type="protein sequence ID" value="CAI0397240.1"/>
    <property type="molecule type" value="Genomic_DNA"/>
</dbReference>
<dbReference type="InterPro" id="IPR004330">
    <property type="entry name" value="FAR1_DNA_bnd_dom"/>
</dbReference>
<reference evidence="8" key="1">
    <citation type="submission" date="2022-08" db="EMBL/GenBank/DDBJ databases">
        <authorList>
            <person name="Gutierrez-Valencia J."/>
        </authorList>
    </citation>
    <scope>NUCLEOTIDE SEQUENCE</scope>
</reference>
<dbReference type="SMART" id="SM00353">
    <property type="entry name" value="HLH"/>
    <property type="match status" value="1"/>
</dbReference>
<feature type="region of interest" description="Disordered" evidence="6">
    <location>
        <begin position="70"/>
        <end position="100"/>
    </location>
</feature>
<feature type="compositionally biased region" description="Acidic residues" evidence="6">
    <location>
        <begin position="476"/>
        <end position="486"/>
    </location>
</feature>
<dbReference type="SUPFAM" id="SSF47459">
    <property type="entry name" value="HLH, helix-loop-helix DNA-binding domain"/>
    <property type="match status" value="1"/>
</dbReference>
<dbReference type="GO" id="GO:0005634">
    <property type="term" value="C:nucleus"/>
    <property type="evidence" value="ECO:0007669"/>
    <property type="project" value="UniProtKB-SubCell"/>
</dbReference>
<feature type="region of interest" description="Disordered" evidence="6">
    <location>
        <begin position="173"/>
        <end position="192"/>
    </location>
</feature>
<evidence type="ECO:0000313" key="8">
    <source>
        <dbReference type="EMBL" id="CAI0397240.1"/>
    </source>
</evidence>
<feature type="region of interest" description="Disordered" evidence="6">
    <location>
        <begin position="475"/>
        <end position="500"/>
    </location>
</feature>
<sequence length="679" mass="75110">MYPPPPSSSTTSSSSNAAQQQKPGGLQGGLTRYCSAPGSFLTKAVDSVIGSAEEGRQFYAANTGNHNHKYFSGGGESFSSSQLTSESGEHKSGGGGGEQLKRSDALNAIARGASPSSSSLLRQRSSPAGFLSNLVSESGFSITRGGSGGFDSHAANGGGGGYQPVQRLKSQLSFTGPESALSHISEASESDVDVDVETGRGRHHSSYNNPASSGFVMDWDNSPNSITFSSGQPSKKFRAVDGDIYTCYNGLDTQFSMPQTTLEMATVDKLMHIPEDSVPCRVRAKRGFATHPRSIAERERRTRISGRLKKLQDLVPNMDKQTSYSDMLDLAVQHIKGLQNELEIKKLEGEAKKQSLGSDLDCEREAGYRILPSPRRNFPTAVVLCGGGSYRLNWVRCESRVLVLCIAVNRRDSCFGRKPREQSSVRKRQLESQRIIFYRQAWVMVSSTSDVDEAVEMEEENTDDGHDTAAPPEAVEMQEEASDDGQETAAPPEQQEEDDESILEPFEGMEFDSEDAAKIFYDEYARKLGFVMRVMSCRRSERDGRILARRFGCNKEGHCVSVRGKHGNVRKPRPSTREGCKGMIHVKFDKSGKWVITKFVKEHNHPLVVVAHREARQTLDEKDKRIQELSMELRNKKRLCTVYQEQLSAFMKIVEEHCDQISSKVQNVVRNITELESIE</sequence>
<dbReference type="InterPro" id="IPR036638">
    <property type="entry name" value="HLH_DNA-bd_sf"/>
</dbReference>
<evidence type="ECO:0000256" key="5">
    <source>
        <dbReference type="SAM" id="Coils"/>
    </source>
</evidence>
<dbReference type="InterPro" id="IPR011598">
    <property type="entry name" value="bHLH_dom"/>
</dbReference>
<comment type="caution">
    <text evidence="8">The sequence shown here is derived from an EMBL/GenBank/DDBJ whole genome shotgun (WGS) entry which is preliminary data.</text>
</comment>
<evidence type="ECO:0000313" key="9">
    <source>
        <dbReference type="Proteomes" id="UP001154282"/>
    </source>
</evidence>
<dbReference type="AlphaFoldDB" id="A0AAV0II51"/>
<keyword evidence="3" id="KW-0804">Transcription</keyword>
<feature type="domain" description="BHLH" evidence="7">
    <location>
        <begin position="288"/>
        <end position="338"/>
    </location>
</feature>
<evidence type="ECO:0000256" key="6">
    <source>
        <dbReference type="SAM" id="MobiDB-lite"/>
    </source>
</evidence>
<keyword evidence="4" id="KW-0539">Nucleus</keyword>
<feature type="compositionally biased region" description="Low complexity" evidence="6">
    <location>
        <begin position="8"/>
        <end position="24"/>
    </location>
</feature>
<feature type="coiled-coil region" evidence="5">
    <location>
        <begin position="612"/>
        <end position="646"/>
    </location>
</feature>
<feature type="region of interest" description="Disordered" evidence="6">
    <location>
        <begin position="1"/>
        <end position="31"/>
    </location>
</feature>
<dbReference type="Proteomes" id="UP001154282">
    <property type="component" value="Unassembled WGS sequence"/>
</dbReference>
<dbReference type="Gene3D" id="4.10.280.10">
    <property type="entry name" value="Helix-loop-helix DNA-binding domain"/>
    <property type="match status" value="1"/>
</dbReference>
<comment type="subcellular location">
    <subcellularLocation>
        <location evidence="1">Nucleus</location>
    </subcellularLocation>
</comment>
<dbReference type="PANTHER" id="PTHR46328:SF17">
    <property type="entry name" value="FAR-RED IMPAIRED RESPONSIVE (FAR1) FAMILY PROTEIN"/>
    <property type="match status" value="1"/>
</dbReference>
<accession>A0AAV0II51</accession>
<gene>
    <name evidence="8" type="ORF">LITE_LOCUS9471</name>
</gene>
<dbReference type="PROSITE" id="PS50888">
    <property type="entry name" value="BHLH"/>
    <property type="match status" value="1"/>
</dbReference>
<keyword evidence="2" id="KW-0805">Transcription regulation</keyword>
<evidence type="ECO:0000256" key="4">
    <source>
        <dbReference type="ARBA" id="ARBA00023242"/>
    </source>
</evidence>
<dbReference type="Pfam" id="PF00010">
    <property type="entry name" value="HLH"/>
    <property type="match status" value="1"/>
</dbReference>
<name>A0AAV0II51_9ROSI</name>
<proteinExistence type="predicted"/>
<keyword evidence="9" id="KW-1185">Reference proteome</keyword>
<protein>
    <recommendedName>
        <fullName evidence="7">BHLH domain-containing protein</fullName>
    </recommendedName>
</protein>
<keyword evidence="5" id="KW-0175">Coiled coil</keyword>
<organism evidence="8 9">
    <name type="scientific">Linum tenue</name>
    <dbReference type="NCBI Taxonomy" id="586396"/>
    <lineage>
        <taxon>Eukaryota</taxon>
        <taxon>Viridiplantae</taxon>
        <taxon>Streptophyta</taxon>
        <taxon>Embryophyta</taxon>
        <taxon>Tracheophyta</taxon>
        <taxon>Spermatophyta</taxon>
        <taxon>Magnoliopsida</taxon>
        <taxon>eudicotyledons</taxon>
        <taxon>Gunneridae</taxon>
        <taxon>Pentapetalae</taxon>
        <taxon>rosids</taxon>
        <taxon>fabids</taxon>
        <taxon>Malpighiales</taxon>
        <taxon>Linaceae</taxon>
        <taxon>Linum</taxon>
    </lineage>
</organism>
<feature type="compositionally biased region" description="Low complexity" evidence="6">
    <location>
        <begin position="77"/>
        <end position="86"/>
    </location>
</feature>
<dbReference type="PANTHER" id="PTHR46328">
    <property type="entry name" value="FAR-RED IMPAIRED RESPONSIVE (FAR1) FAMILY PROTEIN-RELATED"/>
    <property type="match status" value="1"/>
</dbReference>
<dbReference type="Pfam" id="PF03101">
    <property type="entry name" value="FAR1"/>
    <property type="match status" value="1"/>
</dbReference>
<evidence type="ECO:0000256" key="1">
    <source>
        <dbReference type="ARBA" id="ARBA00004123"/>
    </source>
</evidence>